<evidence type="ECO:0000313" key="6">
    <source>
        <dbReference type="Proteomes" id="UP001190700"/>
    </source>
</evidence>
<evidence type="ECO:0000313" key="5">
    <source>
        <dbReference type="EMBL" id="KAK3276061.1"/>
    </source>
</evidence>
<keyword evidence="3" id="KW-0333">Golgi apparatus</keyword>
<evidence type="ECO:0000256" key="3">
    <source>
        <dbReference type="ARBA" id="ARBA00023034"/>
    </source>
</evidence>
<gene>
    <name evidence="5" type="ORF">CYMTET_15845</name>
</gene>
<accession>A0AAE0L8I5</accession>
<dbReference type="AlphaFoldDB" id="A0AAE0L8I5"/>
<comment type="similarity">
    <text evidence="2">Belongs to the glycosyltransferase 47 family.</text>
</comment>
<name>A0AAE0L8I5_9CHLO</name>
<comment type="subcellular location">
    <subcellularLocation>
        <location evidence="1">Golgi apparatus membrane</location>
        <topology evidence="1">Single-pass type II membrane protein</topology>
    </subcellularLocation>
</comment>
<protein>
    <recommendedName>
        <fullName evidence="4">Exostosin GT47 domain-containing protein</fullName>
    </recommendedName>
</protein>
<dbReference type="InterPro" id="IPR004263">
    <property type="entry name" value="Exostosin"/>
</dbReference>
<dbReference type="GO" id="GO:0016757">
    <property type="term" value="F:glycosyltransferase activity"/>
    <property type="evidence" value="ECO:0007669"/>
    <property type="project" value="InterPro"/>
</dbReference>
<dbReference type="EMBL" id="LGRX02006790">
    <property type="protein sequence ID" value="KAK3276061.1"/>
    <property type="molecule type" value="Genomic_DNA"/>
</dbReference>
<evidence type="ECO:0000256" key="2">
    <source>
        <dbReference type="ARBA" id="ARBA00010271"/>
    </source>
</evidence>
<organism evidence="5 6">
    <name type="scientific">Cymbomonas tetramitiformis</name>
    <dbReference type="NCBI Taxonomy" id="36881"/>
    <lineage>
        <taxon>Eukaryota</taxon>
        <taxon>Viridiplantae</taxon>
        <taxon>Chlorophyta</taxon>
        <taxon>Pyramimonadophyceae</taxon>
        <taxon>Pyramimonadales</taxon>
        <taxon>Pyramimonadaceae</taxon>
        <taxon>Cymbomonas</taxon>
    </lineage>
</organism>
<comment type="caution">
    <text evidence="5">The sequence shown here is derived from an EMBL/GenBank/DDBJ whole genome shotgun (WGS) entry which is preliminary data.</text>
</comment>
<evidence type="ECO:0000259" key="4">
    <source>
        <dbReference type="Pfam" id="PF03016"/>
    </source>
</evidence>
<feature type="domain" description="Exostosin GT47" evidence="4">
    <location>
        <begin position="6"/>
        <end position="310"/>
    </location>
</feature>
<keyword evidence="6" id="KW-1185">Reference proteome</keyword>
<dbReference type="Pfam" id="PF03016">
    <property type="entry name" value="Exostosin_GT47"/>
    <property type="match status" value="1"/>
</dbReference>
<reference evidence="5 6" key="1">
    <citation type="journal article" date="2015" name="Genome Biol. Evol.">
        <title>Comparative Genomics of a Bacterivorous Green Alga Reveals Evolutionary Causalities and Consequences of Phago-Mixotrophic Mode of Nutrition.</title>
        <authorList>
            <person name="Burns J.A."/>
            <person name="Paasch A."/>
            <person name="Narechania A."/>
            <person name="Kim E."/>
        </authorList>
    </citation>
    <scope>NUCLEOTIDE SEQUENCE [LARGE SCALE GENOMIC DNA]</scope>
    <source>
        <strain evidence="5 6">PLY_AMNH</strain>
    </source>
</reference>
<dbReference type="Proteomes" id="UP001190700">
    <property type="component" value="Unassembled WGS sequence"/>
</dbReference>
<dbReference type="PANTHER" id="PTHR11062">
    <property type="entry name" value="EXOSTOSIN HEPARAN SULFATE GLYCOSYLTRANSFERASE -RELATED"/>
    <property type="match status" value="1"/>
</dbReference>
<sequence length="451" mass="50236">MLCTKHRTANPAEADVFYIPSMGSQSFVGTGLGYVRKRWPELLGENMSHFLLPPTNSDYGYDGYYGFKCCELDKKLWGAVFVDFKGNSNREVARSVFRDGQDLRVPFSMHLAGGPPVGSLPEKQYIDFIKRGLSAWRRRARETEDEMQKQTQVFFAGDINGLCSPNTTKALHKCANTTNDRGLLYARFYEPPIMFEETEGSRERELFAELPSDKRALRKDLPALFTKENVRIFRGAISKYQENLTSSIFCLGAEGKFAGYGARLMQAVIAGCIPIIIKPRGGQTLIWEEYLPWKKFAVVVNETELDSLPEQLASYSAEEIRSMRRELGCALPRFFWSSIYGSYIGESLEQDAFATLLEVLLRRQNGKTAPESSACSEETAAFSDWIRQPVRGDPIDPPNHLPTSGAYCRFPVTSDANSTDALCLPPTPHAADALPWLGGGAACYGKASAPC</sequence>
<evidence type="ECO:0000256" key="1">
    <source>
        <dbReference type="ARBA" id="ARBA00004323"/>
    </source>
</evidence>
<proteinExistence type="inferred from homology"/>
<dbReference type="GO" id="GO:0000139">
    <property type="term" value="C:Golgi membrane"/>
    <property type="evidence" value="ECO:0007669"/>
    <property type="project" value="UniProtKB-SubCell"/>
</dbReference>
<dbReference type="InterPro" id="IPR040911">
    <property type="entry name" value="Exostosin_GT47"/>
</dbReference>